<evidence type="ECO:0000313" key="1">
    <source>
        <dbReference type="EMBL" id="EKA61020.1"/>
    </source>
</evidence>
<organism evidence="1 2">
    <name type="scientific">Janibacter hoylei PVAS-1</name>
    <dbReference type="NCBI Taxonomy" id="1210046"/>
    <lineage>
        <taxon>Bacteria</taxon>
        <taxon>Bacillati</taxon>
        <taxon>Actinomycetota</taxon>
        <taxon>Actinomycetes</taxon>
        <taxon>Micrococcales</taxon>
        <taxon>Intrasporangiaceae</taxon>
        <taxon>Janibacter</taxon>
    </lineage>
</organism>
<dbReference type="STRING" id="1210046.B277_09762"/>
<sequence>MMTVDELICSRKACKATATRAVLWRNPRIHDESRRKVWLACDEHEEHLREHLAVRGFPVETCAVANIPADAG</sequence>
<dbReference type="PATRIC" id="fig|1210046.3.peg.1867"/>
<gene>
    <name evidence="1" type="ORF">B277_09762</name>
</gene>
<proteinExistence type="predicted"/>
<comment type="caution">
    <text evidence="1">The sequence shown here is derived from an EMBL/GenBank/DDBJ whole genome shotgun (WGS) entry which is preliminary data.</text>
</comment>
<dbReference type="Proteomes" id="UP000004474">
    <property type="component" value="Unassembled WGS sequence"/>
</dbReference>
<protein>
    <recommendedName>
        <fullName evidence="3">Acetone carboxylase</fullName>
    </recommendedName>
</protein>
<reference evidence="1 2" key="1">
    <citation type="journal article" date="2012" name="J. Bacteriol.">
        <title>Genome Sequence of Janibacter hoylei MTCC8307, Isolated from the Stratospheric Air.</title>
        <authorList>
            <person name="Pawar S.P."/>
            <person name="Dhotre D.P."/>
            <person name="Shetty S.A."/>
            <person name="Chowdhury S.P."/>
            <person name="Chaudhari B.L."/>
            <person name="Shouche Y.S."/>
        </authorList>
    </citation>
    <scope>NUCLEOTIDE SEQUENCE [LARGE SCALE GENOMIC DNA]</scope>
    <source>
        <strain evidence="1 2">PVAS-1</strain>
    </source>
</reference>
<dbReference type="EMBL" id="ALWX01000042">
    <property type="protein sequence ID" value="EKA61020.1"/>
    <property type="molecule type" value="Genomic_DNA"/>
</dbReference>
<evidence type="ECO:0000313" key="2">
    <source>
        <dbReference type="Proteomes" id="UP000004474"/>
    </source>
</evidence>
<evidence type="ECO:0008006" key="3">
    <source>
        <dbReference type="Google" id="ProtNLM"/>
    </source>
</evidence>
<accession>K1DWQ7</accession>
<name>K1DWQ7_9MICO</name>
<dbReference type="AlphaFoldDB" id="K1DWQ7"/>